<keyword evidence="3" id="KW-0999">Mitochondrion inner membrane</keyword>
<keyword evidence="4" id="KW-0809">Transit peptide</keyword>
<gene>
    <name evidence="10 12" type="primary">mtg-1</name>
    <name evidence="10" type="ORF">CELE_Y67D2.4</name>
    <name evidence="12" type="ORF">Y67D2.4</name>
</gene>
<keyword evidence="2" id="KW-0547">Nucleotide-binding</keyword>
<evidence type="ECO:0000256" key="8">
    <source>
        <dbReference type="ARBA" id="ARBA00045284"/>
    </source>
</evidence>
<evidence type="ECO:0000256" key="3">
    <source>
        <dbReference type="ARBA" id="ARBA00022792"/>
    </source>
</evidence>
<dbReference type="Proteomes" id="UP000001940">
    <property type="component" value="Chromosome III"/>
</dbReference>
<keyword evidence="6" id="KW-0342">GTP-binding</keyword>
<dbReference type="SMR" id="G4SNS6"/>
<reference evidence="10 11" key="1">
    <citation type="journal article" date="1998" name="Science">
        <title>Genome sequence of the nematode C. elegans: a platform for investigating biology.</title>
        <authorList>
            <consortium name="The C. elegans sequencing consortium"/>
            <person name="Sulson J.E."/>
            <person name="Waterston R."/>
        </authorList>
    </citation>
    <scope>NUCLEOTIDE SEQUENCE [LARGE SCALE GENOMIC DNA]</scope>
    <source>
        <strain evidence="10 11">Bristol N2</strain>
    </source>
</reference>
<evidence type="ECO:0000256" key="6">
    <source>
        <dbReference type="ARBA" id="ARBA00023134"/>
    </source>
</evidence>
<dbReference type="SUPFAM" id="SSF52540">
    <property type="entry name" value="P-loop containing nucleoside triphosphate hydrolases"/>
    <property type="match status" value="1"/>
</dbReference>
<dbReference type="PANTHER" id="PTHR45782">
    <property type="entry name" value="MITOCHONDRIAL RIBOSOME-ASSOCIATED GTPASE 1"/>
    <property type="match status" value="1"/>
</dbReference>
<dbReference type="InParanoid" id="G4SNS6"/>
<dbReference type="InterPro" id="IPR027417">
    <property type="entry name" value="P-loop_NTPase"/>
</dbReference>
<dbReference type="PeptideAtlas" id="G4SNS6"/>
<comment type="subcellular location">
    <subcellularLocation>
        <location evidence="1">Mitochondrion inner membrane</location>
        <topology evidence="1">Peripheral membrane protein</topology>
        <orientation evidence="1">Matrix side</orientation>
    </subcellularLocation>
</comment>
<evidence type="ECO:0000256" key="4">
    <source>
        <dbReference type="ARBA" id="ARBA00022946"/>
    </source>
</evidence>
<protein>
    <submittedName>
        <fullName evidence="10">CP-type G domain-containing protein</fullName>
    </submittedName>
</protein>
<dbReference type="GO" id="GO:0005525">
    <property type="term" value="F:GTP binding"/>
    <property type="evidence" value="ECO:0007669"/>
    <property type="project" value="UniProtKB-KW"/>
</dbReference>
<accession>G4SNS6</accession>
<dbReference type="WormBase" id="Y67D2.4a">
    <property type="protein sequence ID" value="CE42201"/>
    <property type="gene ID" value="WBGene00022054"/>
    <property type="gene designation" value="mtg-1"/>
</dbReference>
<evidence type="ECO:0000256" key="2">
    <source>
        <dbReference type="ARBA" id="ARBA00022741"/>
    </source>
</evidence>
<dbReference type="PROSITE" id="PS51721">
    <property type="entry name" value="G_CP"/>
    <property type="match status" value="1"/>
</dbReference>
<keyword evidence="11" id="KW-1185">Reference proteome</keyword>
<dbReference type="GO" id="GO:0003924">
    <property type="term" value="F:GTPase activity"/>
    <property type="evidence" value="ECO:0000318"/>
    <property type="project" value="GO_Central"/>
</dbReference>
<evidence type="ECO:0007829" key="13">
    <source>
        <dbReference type="PeptideAtlas" id="G4SNS6"/>
    </source>
</evidence>
<dbReference type="OMA" id="TDHTQDC"/>
<dbReference type="InterPro" id="IPR030378">
    <property type="entry name" value="G_CP_dom"/>
</dbReference>
<dbReference type="Gene3D" id="3.40.50.300">
    <property type="entry name" value="P-loop containing nucleotide triphosphate hydrolases"/>
    <property type="match status" value="1"/>
</dbReference>
<dbReference type="AlphaFoldDB" id="G4SNS6"/>
<evidence type="ECO:0000313" key="12">
    <source>
        <dbReference type="WormBase" id="Y67D2.4a"/>
    </source>
</evidence>
<dbReference type="CTD" id="175306"/>
<dbReference type="PaxDb" id="6239-Y67D2.4a"/>
<evidence type="ECO:0000256" key="5">
    <source>
        <dbReference type="ARBA" id="ARBA00023128"/>
    </source>
</evidence>
<dbReference type="ExpressionAtlas" id="G4SNS6">
    <property type="expression patterns" value="baseline"/>
</dbReference>
<sequence>MNFRRFLHTTYRISTPEFRQQFELPAQYDYRQWFPMHMSVQLKKMEAKLRSVDLIIEVHDARIPITGRNQQFFRHLYAIRPHILVLNKCDLIDMKKYKHQIEDYYYERGVQKVLFTDCKKRLPRALNDVKLSMLDALENTPRFNRTVKTEYQAMVVGIPNVGKSSLINAIRTHTLGIKRKAVEAGARPGVTVRVQNRVRILDKPPVYIIDTPGVLSPNHRNVEDAMKLAMCDLVLESHVNLYYLADFLLFWLNRSEDFSYLELLGINQKFRKNSEKNEENLDISPKQAPIDDIQQVLALTCAANDFRIQQSIGERWDFDRAAKYFIQLYRNRKFKDSCLDNEHFLYRN</sequence>
<proteinExistence type="evidence at protein level"/>
<dbReference type="InterPro" id="IPR023179">
    <property type="entry name" value="GTP-bd_ortho_bundle_sf"/>
</dbReference>
<dbReference type="EMBL" id="BX284603">
    <property type="protein sequence ID" value="CCD73032.1"/>
    <property type="molecule type" value="Genomic_DNA"/>
</dbReference>
<organism evidence="10 11">
    <name type="scientific">Caenorhabditis elegans</name>
    <dbReference type="NCBI Taxonomy" id="6239"/>
    <lineage>
        <taxon>Eukaryota</taxon>
        <taxon>Metazoa</taxon>
        <taxon>Ecdysozoa</taxon>
        <taxon>Nematoda</taxon>
        <taxon>Chromadorea</taxon>
        <taxon>Rhabditida</taxon>
        <taxon>Rhabditina</taxon>
        <taxon>Rhabditomorpha</taxon>
        <taxon>Rhabditoidea</taxon>
        <taxon>Rhabditidae</taxon>
        <taxon>Peloderinae</taxon>
        <taxon>Caenorhabditis</taxon>
    </lineage>
</organism>
<dbReference type="Bgee" id="WBGene00022054">
    <property type="expression patterns" value="Expressed in adult organism and 3 other cell types or tissues"/>
</dbReference>
<evidence type="ECO:0000256" key="1">
    <source>
        <dbReference type="ARBA" id="ARBA00004443"/>
    </source>
</evidence>
<dbReference type="GO" id="GO:0005739">
    <property type="term" value="C:mitochondrion"/>
    <property type="evidence" value="ECO:0000318"/>
    <property type="project" value="GO_Central"/>
</dbReference>
<dbReference type="InterPro" id="IPR006073">
    <property type="entry name" value="GTP-bd"/>
</dbReference>
<evidence type="ECO:0000313" key="10">
    <source>
        <dbReference type="EMBL" id="CCD73032.1"/>
    </source>
</evidence>
<dbReference type="FunFam" id="1.10.1580.10:FF:000004">
    <property type="entry name" value="Mitochondrial GTPase 1"/>
    <property type="match status" value="1"/>
</dbReference>
<comment type="function">
    <text evidence="8">Plays a role in the regulation of the mitochondrial ribosome assembly and of translational activity. Displays mitochondrial GTPase activity.</text>
</comment>
<dbReference type="KEGG" id="cel:CELE_Y67D2.4"/>
<dbReference type="GO" id="GO:0005743">
    <property type="term" value="C:mitochondrial inner membrane"/>
    <property type="evidence" value="ECO:0007669"/>
    <property type="project" value="UniProtKB-SubCell"/>
</dbReference>
<dbReference type="OrthoDB" id="269151at2759"/>
<evidence type="ECO:0000313" key="11">
    <source>
        <dbReference type="Proteomes" id="UP000001940"/>
    </source>
</evidence>
<dbReference type="CDD" id="cd01856">
    <property type="entry name" value="YlqF"/>
    <property type="match status" value="1"/>
</dbReference>
<keyword evidence="5" id="KW-0496">Mitochondrion</keyword>
<dbReference type="eggNOG" id="KOG2485">
    <property type="taxonomic scope" value="Eukaryota"/>
</dbReference>
<keyword evidence="13" id="KW-1267">Proteomics identification</keyword>
<dbReference type="STRING" id="6239.Y67D2.4a.1"/>
<dbReference type="PhylomeDB" id="G4SNS6"/>
<dbReference type="RefSeq" id="NP_001122738.1">
    <property type="nucleotide sequence ID" value="NM_001129266.5"/>
</dbReference>
<dbReference type="Pfam" id="PF01926">
    <property type="entry name" value="MMR_HSR1"/>
    <property type="match status" value="1"/>
</dbReference>
<dbReference type="GeneID" id="175306"/>
<dbReference type="HOGENOM" id="CLU_011106_0_2_1"/>
<evidence type="ECO:0000259" key="9">
    <source>
        <dbReference type="PROSITE" id="PS51721"/>
    </source>
</evidence>
<name>G4SNS6_CAEEL</name>
<dbReference type="FunCoup" id="G4SNS6">
    <property type="interactions" value="2415"/>
</dbReference>
<keyword evidence="7" id="KW-0472">Membrane</keyword>
<dbReference type="FunFam" id="3.40.50.300:FF:000876">
    <property type="entry name" value="Mitochondrial GTPase 1"/>
    <property type="match status" value="1"/>
</dbReference>
<feature type="domain" description="CP-type G" evidence="9">
    <location>
        <begin position="38"/>
        <end position="217"/>
    </location>
</feature>
<dbReference type="AGR" id="WB:WBGene00022054"/>
<evidence type="ECO:0000256" key="7">
    <source>
        <dbReference type="ARBA" id="ARBA00023136"/>
    </source>
</evidence>
<dbReference type="PANTHER" id="PTHR45782:SF4">
    <property type="entry name" value="MITOCHONDRIAL RIBOSOME-ASSOCIATED GTPASE 1"/>
    <property type="match status" value="1"/>
</dbReference>
<dbReference type="Gene3D" id="1.10.1580.10">
    <property type="match status" value="1"/>
</dbReference>